<keyword evidence="7" id="KW-0863">Zinc-finger</keyword>
<evidence type="ECO:0000256" key="11">
    <source>
        <dbReference type="ARBA" id="ARBA00023136"/>
    </source>
</evidence>
<dbReference type="InterPro" id="IPR018247">
    <property type="entry name" value="EF_Hand_1_Ca_BS"/>
</dbReference>
<evidence type="ECO:0000256" key="12">
    <source>
        <dbReference type="SAM" id="Phobius"/>
    </source>
</evidence>
<evidence type="ECO:0000256" key="3">
    <source>
        <dbReference type="ARBA" id="ARBA00012483"/>
    </source>
</evidence>
<dbReference type="GO" id="GO:0008270">
    <property type="term" value="F:zinc ion binding"/>
    <property type="evidence" value="ECO:0007669"/>
    <property type="project" value="UniProtKB-KW"/>
</dbReference>
<dbReference type="RefSeq" id="WP_184464191.1">
    <property type="nucleotide sequence ID" value="NZ_JACHHW010000008.1"/>
</dbReference>
<reference evidence="14 15" key="1">
    <citation type="submission" date="2020-08" db="EMBL/GenBank/DDBJ databases">
        <title>Genomic Encyclopedia of Type Strains, Phase IV (KMG-IV): sequencing the most valuable type-strain genomes for metagenomic binning, comparative biology and taxonomic classification.</title>
        <authorList>
            <person name="Goeker M."/>
        </authorList>
    </citation>
    <scope>NUCLEOTIDE SEQUENCE [LARGE SCALE GENOMIC DNA]</scope>
    <source>
        <strain evidence="14 15">DSM 25701</strain>
    </source>
</reference>
<keyword evidence="10 12" id="KW-1133">Transmembrane helix</keyword>
<keyword evidence="9" id="KW-0862">Zinc</keyword>
<dbReference type="GO" id="GO:0016020">
    <property type="term" value="C:membrane"/>
    <property type="evidence" value="ECO:0007669"/>
    <property type="project" value="UniProtKB-SubCell"/>
</dbReference>
<protein>
    <recommendedName>
        <fullName evidence="3">RING-type E3 ubiquitin transferase</fullName>
        <ecNumber evidence="3">2.3.2.27</ecNumber>
    </recommendedName>
</protein>
<dbReference type="Pfam" id="PF12483">
    <property type="entry name" value="GIDE"/>
    <property type="match status" value="1"/>
</dbReference>
<feature type="domain" description="EF-hand" evidence="13">
    <location>
        <begin position="190"/>
        <end position="225"/>
    </location>
</feature>
<dbReference type="GO" id="GO:0016567">
    <property type="term" value="P:protein ubiquitination"/>
    <property type="evidence" value="ECO:0007669"/>
    <property type="project" value="InterPro"/>
</dbReference>
<accession>A0A840R5U8</accession>
<dbReference type="PROSITE" id="PS50222">
    <property type="entry name" value="EF_HAND_2"/>
    <property type="match status" value="1"/>
</dbReference>
<dbReference type="Proteomes" id="UP000536640">
    <property type="component" value="Unassembled WGS sequence"/>
</dbReference>
<keyword evidence="4" id="KW-0808">Transferase</keyword>
<comment type="caution">
    <text evidence="14">The sequence shown here is derived from an EMBL/GenBank/DDBJ whole genome shotgun (WGS) entry which is preliminary data.</text>
</comment>
<evidence type="ECO:0000313" key="15">
    <source>
        <dbReference type="Proteomes" id="UP000536640"/>
    </source>
</evidence>
<dbReference type="PROSITE" id="PS00018">
    <property type="entry name" value="EF_HAND_1"/>
    <property type="match status" value="1"/>
</dbReference>
<evidence type="ECO:0000256" key="9">
    <source>
        <dbReference type="ARBA" id="ARBA00022833"/>
    </source>
</evidence>
<dbReference type="InterPro" id="IPR022170">
    <property type="entry name" value="MUL1-like"/>
</dbReference>
<dbReference type="GO" id="GO:0061630">
    <property type="term" value="F:ubiquitin protein ligase activity"/>
    <property type="evidence" value="ECO:0007669"/>
    <property type="project" value="UniProtKB-EC"/>
</dbReference>
<keyword evidence="11 12" id="KW-0472">Membrane</keyword>
<evidence type="ECO:0000259" key="13">
    <source>
        <dbReference type="PROSITE" id="PS50222"/>
    </source>
</evidence>
<organism evidence="14 15">
    <name type="scientific">Zhongshania antarctica</name>
    <dbReference type="NCBI Taxonomy" id="641702"/>
    <lineage>
        <taxon>Bacteria</taxon>
        <taxon>Pseudomonadati</taxon>
        <taxon>Pseudomonadota</taxon>
        <taxon>Gammaproteobacteria</taxon>
        <taxon>Cellvibrionales</taxon>
        <taxon>Spongiibacteraceae</taxon>
        <taxon>Zhongshania</taxon>
    </lineage>
</organism>
<dbReference type="EMBL" id="JACHHW010000008">
    <property type="protein sequence ID" value="MBB5188659.1"/>
    <property type="molecule type" value="Genomic_DNA"/>
</dbReference>
<keyword evidence="5 12" id="KW-0812">Transmembrane</keyword>
<sequence length="290" mass="33096">MPADYLSLGISAAIALGCAYGSLSRLHSARIIEDTPTSKIRSAHQGYVELIGFAKTGATELLLSGLSQTPCLWYRYNIERYESSGKNSHWRSVERKTSEQPFILNDGTGDCIVYPDRAEMSTLRKKVWKGSERHPNTTKGKHSLFGSRYRYTEEILCADDLLYIIGQFQTRQPPSASELQEKAMATILNEWKRDYDQLVTRFDRNGDGEIDLQEWDLVRAEALRKAQRQYRNQTPPPPVHTISYSPSRRQPYMIANSEPDSLSKRFRWQAFFLLAASLGSAVAFMWLVTQ</sequence>
<dbReference type="AlphaFoldDB" id="A0A840R5U8"/>
<evidence type="ECO:0000256" key="7">
    <source>
        <dbReference type="ARBA" id="ARBA00022771"/>
    </source>
</evidence>
<proteinExistence type="predicted"/>
<gene>
    <name evidence="14" type="ORF">HNQ57_002949</name>
</gene>
<evidence type="ECO:0000313" key="14">
    <source>
        <dbReference type="EMBL" id="MBB5188659.1"/>
    </source>
</evidence>
<keyword evidence="6" id="KW-0479">Metal-binding</keyword>
<evidence type="ECO:0000256" key="10">
    <source>
        <dbReference type="ARBA" id="ARBA00022989"/>
    </source>
</evidence>
<name>A0A840R5U8_9GAMM</name>
<dbReference type="EC" id="2.3.2.27" evidence="3"/>
<comment type="subcellular location">
    <subcellularLocation>
        <location evidence="2">Membrane</location>
        <topology evidence="2">Multi-pass membrane protein</topology>
    </subcellularLocation>
</comment>
<evidence type="ECO:0000256" key="6">
    <source>
        <dbReference type="ARBA" id="ARBA00022723"/>
    </source>
</evidence>
<keyword evidence="8" id="KW-0833">Ubl conjugation pathway</keyword>
<evidence type="ECO:0000256" key="1">
    <source>
        <dbReference type="ARBA" id="ARBA00000900"/>
    </source>
</evidence>
<keyword evidence="15" id="KW-1185">Reference proteome</keyword>
<dbReference type="GO" id="GO:0005509">
    <property type="term" value="F:calcium ion binding"/>
    <property type="evidence" value="ECO:0007669"/>
    <property type="project" value="InterPro"/>
</dbReference>
<evidence type="ECO:0000256" key="8">
    <source>
        <dbReference type="ARBA" id="ARBA00022786"/>
    </source>
</evidence>
<evidence type="ECO:0000256" key="4">
    <source>
        <dbReference type="ARBA" id="ARBA00022679"/>
    </source>
</evidence>
<comment type="catalytic activity">
    <reaction evidence="1">
        <text>S-ubiquitinyl-[E2 ubiquitin-conjugating enzyme]-L-cysteine + [acceptor protein]-L-lysine = [E2 ubiquitin-conjugating enzyme]-L-cysteine + N(6)-ubiquitinyl-[acceptor protein]-L-lysine.</text>
        <dbReference type="EC" id="2.3.2.27"/>
    </reaction>
</comment>
<evidence type="ECO:0000256" key="5">
    <source>
        <dbReference type="ARBA" id="ARBA00022692"/>
    </source>
</evidence>
<dbReference type="InterPro" id="IPR002048">
    <property type="entry name" value="EF_hand_dom"/>
</dbReference>
<feature type="transmembrane region" description="Helical" evidence="12">
    <location>
        <begin position="270"/>
        <end position="288"/>
    </location>
</feature>
<feature type="transmembrane region" description="Helical" evidence="12">
    <location>
        <begin position="6"/>
        <end position="23"/>
    </location>
</feature>
<evidence type="ECO:0000256" key="2">
    <source>
        <dbReference type="ARBA" id="ARBA00004141"/>
    </source>
</evidence>